<reference evidence="2" key="2">
    <citation type="submission" date="2019-10" db="EMBL/GenBank/DDBJ databases">
        <title>A de novo genome assembly of a pear dwarfing rootstock.</title>
        <authorList>
            <person name="Wang F."/>
            <person name="Wang J."/>
            <person name="Li S."/>
            <person name="Zhang Y."/>
            <person name="Fang M."/>
            <person name="Ma L."/>
            <person name="Zhao Y."/>
            <person name="Jiang S."/>
        </authorList>
    </citation>
    <scope>NUCLEOTIDE SEQUENCE [LARGE SCALE GENOMIC DNA]</scope>
</reference>
<name>A0A5N5H2S3_9ROSA</name>
<organism evidence="1 2">
    <name type="scientific">Pyrus ussuriensis x Pyrus communis</name>
    <dbReference type="NCBI Taxonomy" id="2448454"/>
    <lineage>
        <taxon>Eukaryota</taxon>
        <taxon>Viridiplantae</taxon>
        <taxon>Streptophyta</taxon>
        <taxon>Embryophyta</taxon>
        <taxon>Tracheophyta</taxon>
        <taxon>Spermatophyta</taxon>
        <taxon>Magnoliopsida</taxon>
        <taxon>eudicotyledons</taxon>
        <taxon>Gunneridae</taxon>
        <taxon>Pentapetalae</taxon>
        <taxon>rosids</taxon>
        <taxon>fabids</taxon>
        <taxon>Rosales</taxon>
        <taxon>Rosaceae</taxon>
        <taxon>Amygdaloideae</taxon>
        <taxon>Maleae</taxon>
        <taxon>Pyrus</taxon>
    </lineage>
</organism>
<protein>
    <submittedName>
        <fullName evidence="1">Arginine and glutamate-rich protein 1-like</fullName>
    </submittedName>
</protein>
<evidence type="ECO:0000313" key="1">
    <source>
        <dbReference type="EMBL" id="KAB2622209.1"/>
    </source>
</evidence>
<dbReference type="EMBL" id="SMOL01000231">
    <property type="protein sequence ID" value="KAB2622209.1"/>
    <property type="molecule type" value="Genomic_DNA"/>
</dbReference>
<evidence type="ECO:0000313" key="2">
    <source>
        <dbReference type="Proteomes" id="UP000327157"/>
    </source>
</evidence>
<sequence length="100" mass="11468">MPHLSLWTTHHFPSLLPPHRLLPSQTMPPRQLRQPLASLRLSTVNHRLWRVCRDLVGQKPQTSVREHRGTGLSTSILSDEIEALGLKWVVPRRQISLSIC</sequence>
<gene>
    <name evidence="1" type="ORF">D8674_024391</name>
</gene>
<accession>A0A5N5H2S3</accession>
<proteinExistence type="predicted"/>
<dbReference type="AlphaFoldDB" id="A0A5N5H2S3"/>
<dbReference type="Proteomes" id="UP000327157">
    <property type="component" value="Chromosome 4"/>
</dbReference>
<reference evidence="1 2" key="3">
    <citation type="submission" date="2019-11" db="EMBL/GenBank/DDBJ databases">
        <title>A de novo genome assembly of a pear dwarfing rootstock.</title>
        <authorList>
            <person name="Wang F."/>
            <person name="Wang J."/>
            <person name="Li S."/>
            <person name="Zhang Y."/>
            <person name="Fang M."/>
            <person name="Ma L."/>
            <person name="Zhao Y."/>
            <person name="Jiang S."/>
        </authorList>
    </citation>
    <scope>NUCLEOTIDE SEQUENCE [LARGE SCALE GENOMIC DNA]</scope>
    <source>
        <strain evidence="1">S2</strain>
        <tissue evidence="1">Leaf</tissue>
    </source>
</reference>
<reference evidence="1 2" key="1">
    <citation type="submission" date="2019-09" db="EMBL/GenBank/DDBJ databases">
        <authorList>
            <person name="Ou C."/>
        </authorList>
    </citation>
    <scope>NUCLEOTIDE SEQUENCE [LARGE SCALE GENOMIC DNA]</scope>
    <source>
        <strain evidence="1">S2</strain>
        <tissue evidence="1">Leaf</tissue>
    </source>
</reference>
<comment type="caution">
    <text evidence="1">The sequence shown here is derived from an EMBL/GenBank/DDBJ whole genome shotgun (WGS) entry which is preliminary data.</text>
</comment>
<keyword evidence="2" id="KW-1185">Reference proteome</keyword>